<dbReference type="KEGG" id="btab:109030840"/>
<accession>A0A9P0F0R9</accession>
<sequence>MSESLSRTTWQEKIVYFHLRGGTGLSRTLDTSERASKMIRMFHTTMIVPILILLSLEMCGMVSHLCSSPISLQKVILTLNFGWLFFGNFVVQYIFLVRQFRYIVCLHNISDPDLYCYGDRVKGFMLYKNKITDSFLVCMLVFMYSLGIFNGIVSPILRFGLDFDDWFIVIPMWYPIDVTSSRRVFWFVLLFETVIIWYLSFVFATVGVLYMHTILSIRAEFETLNQYLENDGRGHSSQTQEPLFKTSEEGWKPKTIFDLGMFNNTGFSDDFDGNCSHLKRVIQDWQTLRGHAKLTGEIFAVYYTAAYVLGAATITIMAYAVIYTIRTTESMGKMISETAMYFSWMVGTTGHLGLLSLTTNLFQNTYDDTRITLGEGNWHEKSMKYKKIFLSFTLALNRSFQMKALTFVPVDLRQFSNIISRSFTNFRFLYELPTSKYS</sequence>
<dbReference type="GO" id="GO:0007165">
    <property type="term" value="P:signal transduction"/>
    <property type="evidence" value="ECO:0007669"/>
    <property type="project" value="UniProtKB-KW"/>
</dbReference>
<evidence type="ECO:0000256" key="2">
    <source>
        <dbReference type="ARBA" id="ARBA00022475"/>
    </source>
</evidence>
<evidence type="ECO:0000256" key="5">
    <source>
        <dbReference type="ARBA" id="ARBA00022725"/>
    </source>
</evidence>
<dbReference type="GO" id="GO:0005886">
    <property type="term" value="C:plasma membrane"/>
    <property type="evidence" value="ECO:0007669"/>
    <property type="project" value="UniProtKB-SubCell"/>
</dbReference>
<feature type="transmembrane region" description="Helical" evidence="10">
    <location>
        <begin position="342"/>
        <end position="362"/>
    </location>
</feature>
<reference evidence="11" key="1">
    <citation type="submission" date="2021-12" db="EMBL/GenBank/DDBJ databases">
        <authorList>
            <person name="King R."/>
        </authorList>
    </citation>
    <scope>NUCLEOTIDE SEQUENCE</scope>
</reference>
<dbReference type="InterPro" id="IPR004117">
    <property type="entry name" value="7tm6_olfct_rcpt"/>
</dbReference>
<feature type="transmembrane region" description="Helical" evidence="10">
    <location>
        <begin position="184"/>
        <end position="210"/>
    </location>
</feature>
<keyword evidence="7 10" id="KW-0472">Membrane</keyword>
<protein>
    <recommendedName>
        <fullName evidence="10">Odorant receptor</fullName>
    </recommendedName>
</protein>
<dbReference type="GO" id="GO:0005549">
    <property type="term" value="F:odorant binding"/>
    <property type="evidence" value="ECO:0007669"/>
    <property type="project" value="InterPro"/>
</dbReference>
<evidence type="ECO:0000256" key="7">
    <source>
        <dbReference type="ARBA" id="ARBA00023136"/>
    </source>
</evidence>
<dbReference type="PANTHER" id="PTHR21137:SF35">
    <property type="entry name" value="ODORANT RECEPTOR 19A-RELATED"/>
    <property type="match status" value="1"/>
</dbReference>
<organism evidence="11 12">
    <name type="scientific">Bemisia tabaci</name>
    <name type="common">Sweetpotato whitefly</name>
    <name type="synonym">Aleurodes tabaci</name>
    <dbReference type="NCBI Taxonomy" id="7038"/>
    <lineage>
        <taxon>Eukaryota</taxon>
        <taxon>Metazoa</taxon>
        <taxon>Ecdysozoa</taxon>
        <taxon>Arthropoda</taxon>
        <taxon>Hexapoda</taxon>
        <taxon>Insecta</taxon>
        <taxon>Pterygota</taxon>
        <taxon>Neoptera</taxon>
        <taxon>Paraneoptera</taxon>
        <taxon>Hemiptera</taxon>
        <taxon>Sternorrhyncha</taxon>
        <taxon>Aleyrodoidea</taxon>
        <taxon>Aleyrodidae</taxon>
        <taxon>Aleyrodinae</taxon>
        <taxon>Bemisia</taxon>
    </lineage>
</organism>
<evidence type="ECO:0000256" key="9">
    <source>
        <dbReference type="ARBA" id="ARBA00023224"/>
    </source>
</evidence>
<evidence type="ECO:0000256" key="1">
    <source>
        <dbReference type="ARBA" id="ARBA00004651"/>
    </source>
</evidence>
<evidence type="ECO:0000256" key="10">
    <source>
        <dbReference type="RuleBase" id="RU351113"/>
    </source>
</evidence>
<keyword evidence="4 10" id="KW-0812">Transmembrane</keyword>
<feature type="transmembrane region" description="Helical" evidence="10">
    <location>
        <begin position="75"/>
        <end position="96"/>
    </location>
</feature>
<proteinExistence type="inferred from homology"/>
<evidence type="ECO:0000313" key="11">
    <source>
        <dbReference type="EMBL" id="CAH0383506.1"/>
    </source>
</evidence>
<feature type="transmembrane region" description="Helical" evidence="10">
    <location>
        <begin position="41"/>
        <end position="63"/>
    </location>
</feature>
<evidence type="ECO:0000256" key="6">
    <source>
        <dbReference type="ARBA" id="ARBA00022989"/>
    </source>
</evidence>
<feature type="transmembrane region" description="Helical" evidence="10">
    <location>
        <begin position="299"/>
        <end position="322"/>
    </location>
</feature>
<keyword evidence="2" id="KW-1003">Cell membrane</keyword>
<keyword evidence="5 10" id="KW-0552">Olfaction</keyword>
<keyword evidence="9 10" id="KW-0807">Transducer</keyword>
<comment type="similarity">
    <text evidence="10">Belongs to the insect chemoreceptor superfamily. Heteromeric odorant receptor channel (TC 1.A.69) family.</text>
</comment>
<keyword evidence="8 10" id="KW-0675">Receptor</keyword>
<gene>
    <name evidence="11" type="ORF">BEMITA_LOCUS2950</name>
</gene>
<keyword evidence="3 10" id="KW-0716">Sensory transduction</keyword>
<keyword evidence="12" id="KW-1185">Reference proteome</keyword>
<evidence type="ECO:0000256" key="3">
    <source>
        <dbReference type="ARBA" id="ARBA00022606"/>
    </source>
</evidence>
<evidence type="ECO:0000256" key="8">
    <source>
        <dbReference type="ARBA" id="ARBA00023170"/>
    </source>
</evidence>
<dbReference type="PANTHER" id="PTHR21137">
    <property type="entry name" value="ODORANT RECEPTOR"/>
    <property type="match status" value="1"/>
</dbReference>
<evidence type="ECO:0000313" key="12">
    <source>
        <dbReference type="Proteomes" id="UP001152759"/>
    </source>
</evidence>
<dbReference type="AlphaFoldDB" id="A0A9P0F0R9"/>
<dbReference type="EMBL" id="OU963871">
    <property type="protein sequence ID" value="CAH0383506.1"/>
    <property type="molecule type" value="Genomic_DNA"/>
</dbReference>
<evidence type="ECO:0000256" key="4">
    <source>
        <dbReference type="ARBA" id="ARBA00022692"/>
    </source>
</evidence>
<dbReference type="GO" id="GO:0004984">
    <property type="term" value="F:olfactory receptor activity"/>
    <property type="evidence" value="ECO:0007669"/>
    <property type="project" value="InterPro"/>
</dbReference>
<keyword evidence="6 10" id="KW-1133">Transmembrane helix</keyword>
<dbReference type="Proteomes" id="UP001152759">
    <property type="component" value="Chromosome 10"/>
</dbReference>
<comment type="caution">
    <text evidence="10">Lacks conserved residue(s) required for the propagation of feature annotation.</text>
</comment>
<feature type="transmembrane region" description="Helical" evidence="10">
    <location>
        <begin position="135"/>
        <end position="157"/>
    </location>
</feature>
<dbReference type="Pfam" id="PF02949">
    <property type="entry name" value="7tm_6"/>
    <property type="match status" value="1"/>
</dbReference>
<name>A0A9P0F0R9_BEMTA</name>
<comment type="subcellular location">
    <subcellularLocation>
        <location evidence="1 10">Cell membrane</location>
        <topology evidence="1 10">Multi-pass membrane protein</topology>
    </subcellularLocation>
</comment>